<dbReference type="PANTHER" id="PTHR41521">
    <property type="match status" value="1"/>
</dbReference>
<evidence type="ECO:0000313" key="3">
    <source>
        <dbReference type="Proteomes" id="UP000199382"/>
    </source>
</evidence>
<protein>
    <submittedName>
        <fullName evidence="2">Uncharacterized conserved protein, DUF1330 family</fullName>
    </submittedName>
</protein>
<evidence type="ECO:0000259" key="1">
    <source>
        <dbReference type="Pfam" id="PF07045"/>
    </source>
</evidence>
<dbReference type="InterPro" id="IPR010753">
    <property type="entry name" value="DUF1330"/>
</dbReference>
<dbReference type="STRING" id="571298.SAMN04488026_100289"/>
<organism evidence="2 3">
    <name type="scientific">Aliiruegeria lutimaris</name>
    <dbReference type="NCBI Taxonomy" id="571298"/>
    <lineage>
        <taxon>Bacteria</taxon>
        <taxon>Pseudomonadati</taxon>
        <taxon>Pseudomonadota</taxon>
        <taxon>Alphaproteobacteria</taxon>
        <taxon>Rhodobacterales</taxon>
        <taxon>Roseobacteraceae</taxon>
        <taxon>Aliiruegeria</taxon>
    </lineage>
</organism>
<dbReference type="Pfam" id="PF07045">
    <property type="entry name" value="DUF1330"/>
    <property type="match status" value="1"/>
</dbReference>
<dbReference type="InterPro" id="IPR011008">
    <property type="entry name" value="Dimeric_a/b-barrel"/>
</dbReference>
<dbReference type="EMBL" id="FNEK01000002">
    <property type="protein sequence ID" value="SDI35936.1"/>
    <property type="molecule type" value="Genomic_DNA"/>
</dbReference>
<evidence type="ECO:0000313" key="2">
    <source>
        <dbReference type="EMBL" id="SDI35936.1"/>
    </source>
</evidence>
<dbReference type="SUPFAM" id="SSF54909">
    <property type="entry name" value="Dimeric alpha+beta barrel"/>
    <property type="match status" value="1"/>
</dbReference>
<dbReference type="Proteomes" id="UP000199382">
    <property type="component" value="Unassembled WGS sequence"/>
</dbReference>
<keyword evidence="3" id="KW-1185">Reference proteome</keyword>
<name>A0A1G8JXJ7_9RHOB</name>
<reference evidence="2 3" key="1">
    <citation type="submission" date="2016-10" db="EMBL/GenBank/DDBJ databases">
        <authorList>
            <person name="de Groot N.N."/>
        </authorList>
    </citation>
    <scope>NUCLEOTIDE SEQUENCE [LARGE SCALE GENOMIC DNA]</scope>
    <source>
        <strain evidence="2 3">DSM 25294</strain>
    </source>
</reference>
<gene>
    <name evidence="2" type="ORF">SAMN04488026_100289</name>
</gene>
<dbReference type="RefSeq" id="WP_093148183.1">
    <property type="nucleotide sequence ID" value="NZ_FNEK01000002.1"/>
</dbReference>
<feature type="domain" description="DUF1330" evidence="1">
    <location>
        <begin position="3"/>
        <end position="94"/>
    </location>
</feature>
<dbReference type="PANTHER" id="PTHR41521:SF4">
    <property type="entry name" value="BLR0684 PROTEIN"/>
    <property type="match status" value="1"/>
</dbReference>
<sequence length="97" mass="11003">MQKGYWVAHVDVKDQRIFEEYKQAAARPFARYGAKFLVRAGQYDLREGELHPRTVVIEFPTFADALACYDDPEHQAAKAIRDPIAEGDLVIVEGHSV</sequence>
<dbReference type="AlphaFoldDB" id="A0A1G8JXJ7"/>
<proteinExistence type="predicted"/>
<accession>A0A1G8JXJ7</accession>
<dbReference type="Gene3D" id="3.30.70.100">
    <property type="match status" value="1"/>
</dbReference>
<dbReference type="OrthoDB" id="9806380at2"/>